<dbReference type="Proteomes" id="UP000681722">
    <property type="component" value="Unassembled WGS sequence"/>
</dbReference>
<dbReference type="GO" id="GO:0003824">
    <property type="term" value="F:catalytic activity"/>
    <property type="evidence" value="ECO:0007669"/>
    <property type="project" value="InterPro"/>
</dbReference>
<keyword evidence="4" id="KW-1185">Reference proteome</keyword>
<evidence type="ECO:0000313" key="3">
    <source>
        <dbReference type="EMBL" id="CAF4389390.1"/>
    </source>
</evidence>
<dbReference type="InterPro" id="IPR013078">
    <property type="entry name" value="His_Pase_superF_clade-1"/>
</dbReference>
<accession>A0A815VH85</accession>
<gene>
    <name evidence="2" type="ORF">GPM918_LOCUS38004</name>
    <name evidence="3" type="ORF">SRO942_LOCUS38795</name>
</gene>
<dbReference type="EMBL" id="CAJOBC010090291">
    <property type="protein sequence ID" value="CAF4389390.1"/>
    <property type="molecule type" value="Genomic_DNA"/>
</dbReference>
<dbReference type="AlphaFoldDB" id="A0A815VH85"/>
<proteinExistence type="predicted"/>
<dbReference type="InterPro" id="IPR029033">
    <property type="entry name" value="His_PPase_superfam"/>
</dbReference>
<dbReference type="EMBL" id="CAJNOQ010024712">
    <property type="protein sequence ID" value="CAF1530206.1"/>
    <property type="molecule type" value="Genomic_DNA"/>
</dbReference>
<dbReference type="Gene3D" id="3.40.50.1240">
    <property type="entry name" value="Phosphoglycerate mutase-like"/>
    <property type="match status" value="1"/>
</dbReference>
<reference evidence="2" key="1">
    <citation type="submission" date="2021-02" db="EMBL/GenBank/DDBJ databases">
        <authorList>
            <person name="Nowell W R."/>
        </authorList>
    </citation>
    <scope>NUCLEOTIDE SEQUENCE</scope>
</reference>
<dbReference type="CDD" id="cd07067">
    <property type="entry name" value="HP_PGM_like"/>
    <property type="match status" value="1"/>
</dbReference>
<sequence length="145" mass="16492">MRTRLIPKRASLSLALPKNQVFFHGHVFGRGNPEEKYIEDIQLDGPIPGLIFDMRAQSPQEPGNDKKVSWKPGEMGKVVLKLKTEIEKIHEAYKAQGLTVITKNNVIDIYITRHGETDWNIQGKLQGHTDIALNWQGELQALQLR</sequence>
<organism evidence="2 4">
    <name type="scientific">Didymodactylos carnosus</name>
    <dbReference type="NCBI Taxonomy" id="1234261"/>
    <lineage>
        <taxon>Eukaryota</taxon>
        <taxon>Metazoa</taxon>
        <taxon>Spiralia</taxon>
        <taxon>Gnathifera</taxon>
        <taxon>Rotifera</taxon>
        <taxon>Eurotatoria</taxon>
        <taxon>Bdelloidea</taxon>
        <taxon>Philodinida</taxon>
        <taxon>Philodinidae</taxon>
        <taxon>Didymodactylos</taxon>
    </lineage>
</organism>
<comment type="caution">
    <text evidence="2">The sequence shown here is derived from an EMBL/GenBank/DDBJ whole genome shotgun (WGS) entry which is preliminary data.</text>
</comment>
<dbReference type="PROSITE" id="PS00175">
    <property type="entry name" value="PG_MUTASE"/>
    <property type="match status" value="1"/>
</dbReference>
<name>A0A815VH85_9BILA</name>
<evidence type="ECO:0000313" key="2">
    <source>
        <dbReference type="EMBL" id="CAF1530206.1"/>
    </source>
</evidence>
<dbReference type="Pfam" id="PF22088">
    <property type="entry name" value="HIT-like"/>
    <property type="match status" value="1"/>
</dbReference>
<feature type="domain" description="LPG0439 HIT-related" evidence="1">
    <location>
        <begin position="16"/>
        <end position="81"/>
    </location>
</feature>
<evidence type="ECO:0000259" key="1">
    <source>
        <dbReference type="Pfam" id="PF22088"/>
    </source>
</evidence>
<dbReference type="InterPro" id="IPR001345">
    <property type="entry name" value="PG/BPGM_mutase_AS"/>
</dbReference>
<dbReference type="SUPFAM" id="SSF53254">
    <property type="entry name" value="Phosphoglycerate mutase-like"/>
    <property type="match status" value="1"/>
</dbReference>
<evidence type="ECO:0000313" key="4">
    <source>
        <dbReference type="Proteomes" id="UP000663829"/>
    </source>
</evidence>
<feature type="non-terminal residue" evidence="2">
    <location>
        <position position="145"/>
    </location>
</feature>
<dbReference type="Pfam" id="PF00300">
    <property type="entry name" value="His_Phos_1"/>
    <property type="match status" value="1"/>
</dbReference>
<dbReference type="InterPro" id="IPR054312">
    <property type="entry name" value="LPG0439_HIT-like"/>
</dbReference>
<protein>
    <recommendedName>
        <fullName evidence="1">LPG0439 HIT-related domain-containing protein</fullName>
    </recommendedName>
</protein>
<dbReference type="OrthoDB" id="354304at2759"/>
<dbReference type="Proteomes" id="UP000663829">
    <property type="component" value="Unassembled WGS sequence"/>
</dbReference>